<evidence type="ECO:0000256" key="2">
    <source>
        <dbReference type="ARBA" id="ARBA00023125"/>
    </source>
</evidence>
<evidence type="ECO:0000256" key="3">
    <source>
        <dbReference type="ARBA" id="ARBA00023163"/>
    </source>
</evidence>
<dbReference type="HOGENOM" id="CLU_060699_1_2_9"/>
<dbReference type="GO" id="GO:0003700">
    <property type="term" value="F:DNA-binding transcription factor activity"/>
    <property type="evidence" value="ECO:0007669"/>
    <property type="project" value="InterPro"/>
</dbReference>
<protein>
    <submittedName>
        <fullName evidence="5">Transcriptional regulator, DeoR family</fullName>
    </submittedName>
</protein>
<dbReference type="SMART" id="SM00420">
    <property type="entry name" value="HTH_DEOR"/>
    <property type="match status" value="1"/>
</dbReference>
<dbReference type="InterPro" id="IPR036388">
    <property type="entry name" value="WH-like_DNA-bd_sf"/>
</dbReference>
<dbReference type="PANTHER" id="PTHR30363">
    <property type="entry name" value="HTH-TYPE TRANSCRIPTIONAL REGULATOR SRLR-RELATED"/>
    <property type="match status" value="1"/>
</dbReference>
<dbReference type="PANTHER" id="PTHR30363:SF44">
    <property type="entry name" value="AGA OPERON TRANSCRIPTIONAL REPRESSOR-RELATED"/>
    <property type="match status" value="1"/>
</dbReference>
<dbReference type="PROSITE" id="PS00894">
    <property type="entry name" value="HTH_DEOR_1"/>
    <property type="match status" value="1"/>
</dbReference>
<sequence>MLGVERRQRVMEMLTRDGRVYVGKLAEAFHVTEETVRRDLEKLEQKKLLHRSYGGAVLAEATSEDLSFVRRSGQNQESKLRIADAAHPLIHEGDTIMVDSSTTCQMLLSRLVKTPNITVITNSVRLMYDFRSSDFRMICTGGNFRASSCSLTGPAATRMLAGYHADYTIISCKALDLAKGLMESNESESEVKEVMMRQARSVILLADHSKFDKTALVHFGDISALSYLAADREPSEEWKRFLDEHDVKLLV</sequence>
<proteinExistence type="predicted"/>
<dbReference type="InterPro" id="IPR001034">
    <property type="entry name" value="DeoR_HTH"/>
</dbReference>
<keyword evidence="3" id="KW-0804">Transcription</keyword>
<dbReference type="Pfam" id="PF08220">
    <property type="entry name" value="HTH_DeoR"/>
    <property type="match status" value="1"/>
</dbReference>
<dbReference type="AlphaFoldDB" id="C4V1L3"/>
<dbReference type="OrthoDB" id="9797223at2"/>
<dbReference type="GO" id="GO:0003677">
    <property type="term" value="F:DNA binding"/>
    <property type="evidence" value="ECO:0007669"/>
    <property type="project" value="UniProtKB-KW"/>
</dbReference>
<keyword evidence="1" id="KW-0805">Transcription regulation</keyword>
<dbReference type="SUPFAM" id="SSF100950">
    <property type="entry name" value="NagB/RpiA/CoA transferase-like"/>
    <property type="match status" value="1"/>
</dbReference>
<dbReference type="Gene3D" id="3.40.50.1360">
    <property type="match status" value="1"/>
</dbReference>
<dbReference type="InterPro" id="IPR037171">
    <property type="entry name" value="NagB/RpiA_transferase-like"/>
</dbReference>
<accession>C4V1L3</accession>
<dbReference type="InterPro" id="IPR014036">
    <property type="entry name" value="DeoR-like_C"/>
</dbReference>
<dbReference type="PRINTS" id="PR00037">
    <property type="entry name" value="HTHLACR"/>
</dbReference>
<keyword evidence="2" id="KW-0238">DNA-binding</keyword>
<dbReference type="Gene3D" id="1.10.10.10">
    <property type="entry name" value="Winged helix-like DNA-binding domain superfamily/Winged helix DNA-binding domain"/>
    <property type="match status" value="1"/>
</dbReference>
<dbReference type="eggNOG" id="COG1349">
    <property type="taxonomic scope" value="Bacteria"/>
</dbReference>
<name>C4V1L3_9FIRM</name>
<dbReference type="InterPro" id="IPR050313">
    <property type="entry name" value="Carb_Metab_HTH_regulators"/>
</dbReference>
<evidence type="ECO:0000259" key="4">
    <source>
        <dbReference type="PROSITE" id="PS51000"/>
    </source>
</evidence>
<feature type="domain" description="HTH deoR-type" evidence="4">
    <location>
        <begin position="3"/>
        <end position="58"/>
    </location>
</feature>
<keyword evidence="6" id="KW-1185">Reference proteome</keyword>
<dbReference type="SMART" id="SM01134">
    <property type="entry name" value="DeoRC"/>
    <property type="match status" value="1"/>
</dbReference>
<dbReference type="STRING" id="638302.HMPREF0908_0407"/>
<dbReference type="InterPro" id="IPR036390">
    <property type="entry name" value="WH_DNA-bd_sf"/>
</dbReference>
<dbReference type="SUPFAM" id="SSF46785">
    <property type="entry name" value="Winged helix' DNA-binding domain"/>
    <property type="match status" value="1"/>
</dbReference>
<reference evidence="5 6" key="1">
    <citation type="submission" date="2009-04" db="EMBL/GenBank/DDBJ databases">
        <authorList>
            <person name="Qin X."/>
            <person name="Bachman B."/>
            <person name="Battles P."/>
            <person name="Bell A."/>
            <person name="Bess C."/>
            <person name="Bickham C."/>
            <person name="Chaboub L."/>
            <person name="Chen D."/>
            <person name="Coyle M."/>
            <person name="Deiros D.R."/>
            <person name="Dinh H."/>
            <person name="Forbes L."/>
            <person name="Fowler G."/>
            <person name="Francisco L."/>
            <person name="Fu Q."/>
            <person name="Gubbala S."/>
            <person name="Hale W."/>
            <person name="Han Y."/>
            <person name="Hemphill L."/>
            <person name="Highlander S.K."/>
            <person name="Hirani K."/>
            <person name="Hogues M."/>
            <person name="Jackson L."/>
            <person name="Jakkamsetti A."/>
            <person name="Javaid M."/>
            <person name="Jiang H."/>
            <person name="Korchina V."/>
            <person name="Kovar C."/>
            <person name="Lara F."/>
            <person name="Lee S."/>
            <person name="Mata R."/>
            <person name="Mathew T."/>
            <person name="Moen C."/>
            <person name="Morales K."/>
            <person name="Munidasa M."/>
            <person name="Nazareth L."/>
            <person name="Ngo R."/>
            <person name="Nguyen L."/>
            <person name="Okwuonu G."/>
            <person name="Ongeri F."/>
            <person name="Patil S."/>
            <person name="Petrosino J."/>
            <person name="Pham C."/>
            <person name="Pham P."/>
            <person name="Pu L.-L."/>
            <person name="Puazo M."/>
            <person name="Raj R."/>
            <person name="Reid J."/>
            <person name="Rouhana J."/>
            <person name="Saada N."/>
            <person name="Shang Y."/>
            <person name="Simmons D."/>
            <person name="Thornton R."/>
            <person name="Warren J."/>
            <person name="Weissenberger G."/>
            <person name="Zhang J."/>
            <person name="Zhang L."/>
            <person name="Zhou C."/>
            <person name="Zhu D."/>
            <person name="Muzny D."/>
            <person name="Worley K."/>
            <person name="Gibbs R."/>
        </authorList>
    </citation>
    <scope>NUCLEOTIDE SEQUENCE [LARGE SCALE GENOMIC DNA]</scope>
    <source>
        <strain evidence="5 6">ATCC 43531</strain>
    </source>
</reference>
<evidence type="ECO:0000313" key="6">
    <source>
        <dbReference type="Proteomes" id="UP000005309"/>
    </source>
</evidence>
<comment type="caution">
    <text evidence="5">The sequence shown here is derived from an EMBL/GenBank/DDBJ whole genome shotgun (WGS) entry which is preliminary data.</text>
</comment>
<evidence type="ECO:0000313" key="5">
    <source>
        <dbReference type="EMBL" id="EEQ49339.1"/>
    </source>
</evidence>
<evidence type="ECO:0000256" key="1">
    <source>
        <dbReference type="ARBA" id="ARBA00023015"/>
    </source>
</evidence>
<organism evidence="5 6">
    <name type="scientific">Selenomonas flueggei ATCC 43531</name>
    <dbReference type="NCBI Taxonomy" id="638302"/>
    <lineage>
        <taxon>Bacteria</taxon>
        <taxon>Bacillati</taxon>
        <taxon>Bacillota</taxon>
        <taxon>Negativicutes</taxon>
        <taxon>Selenomonadales</taxon>
        <taxon>Selenomonadaceae</taxon>
        <taxon>Selenomonas</taxon>
    </lineage>
</organism>
<gene>
    <name evidence="5" type="ORF">HMPREF0908_0407</name>
</gene>
<dbReference type="Proteomes" id="UP000005309">
    <property type="component" value="Unassembled WGS sequence"/>
</dbReference>
<dbReference type="Pfam" id="PF00455">
    <property type="entry name" value="DeoRC"/>
    <property type="match status" value="1"/>
</dbReference>
<dbReference type="InterPro" id="IPR018356">
    <property type="entry name" value="Tscrpt_reg_HTH_DeoR_CS"/>
</dbReference>
<dbReference type="EMBL" id="ACLA01000005">
    <property type="protein sequence ID" value="EEQ49339.1"/>
    <property type="molecule type" value="Genomic_DNA"/>
</dbReference>
<dbReference type="PROSITE" id="PS51000">
    <property type="entry name" value="HTH_DEOR_2"/>
    <property type="match status" value="1"/>
</dbReference>
<dbReference type="RefSeq" id="WP_006690671.1">
    <property type="nucleotide sequence ID" value="NZ_GG694007.1"/>
</dbReference>